<dbReference type="AlphaFoldDB" id="A0A075NWX3"/>
<dbReference type="EMBL" id="CP008849">
    <property type="protein sequence ID" value="AIF97981.1"/>
    <property type="molecule type" value="Genomic_DNA"/>
</dbReference>
<keyword evidence="2" id="KW-1185">Reference proteome</keyword>
<evidence type="ECO:0000313" key="1">
    <source>
        <dbReference type="EMBL" id="AIF97981.1"/>
    </source>
</evidence>
<evidence type="ECO:0000313" key="2">
    <source>
        <dbReference type="Proteomes" id="UP000056090"/>
    </source>
</evidence>
<protein>
    <submittedName>
        <fullName evidence="1">Uncharacterized protein</fullName>
    </submittedName>
</protein>
<dbReference type="GeneID" id="78254154"/>
<dbReference type="KEGG" id="aal:EP13_04310"/>
<reference evidence="1 2" key="1">
    <citation type="submission" date="2014-06" db="EMBL/GenBank/DDBJ databases">
        <title>Genomes of Alteromonas australica, a world apart.</title>
        <authorList>
            <person name="Gonzaga A."/>
            <person name="Lopez-Perez M."/>
            <person name="Rodriguez-Valera F."/>
        </authorList>
    </citation>
    <scope>NUCLEOTIDE SEQUENCE [LARGE SCALE GENOMIC DNA]</scope>
    <source>
        <strain evidence="1 2">H 17</strain>
    </source>
</reference>
<name>A0A075NWX3_9ALTE</name>
<dbReference type="Proteomes" id="UP000056090">
    <property type="component" value="Chromosome"/>
</dbReference>
<accession>A0A075NWX3</accession>
<sequence length="132" mass="15467">MNPSMMKRRLLCPAKKGFTGNIHNFDEYTSHEELLLPAIIRMSGWLRINHNSLECWLILQNVPTKADFFVVALRTNPKLRIFFNHHIEESFDFVFSLDKEAFKEWLEESFLQKLLRGGLITSDDVVTLIDKV</sequence>
<proteinExistence type="predicted"/>
<dbReference type="RefSeq" id="WP_044056174.1">
    <property type="nucleotide sequence ID" value="NZ_CBCSKJ010000001.1"/>
</dbReference>
<organism evidence="1 2">
    <name type="scientific">Alteromonas australica</name>
    <dbReference type="NCBI Taxonomy" id="589873"/>
    <lineage>
        <taxon>Bacteria</taxon>
        <taxon>Pseudomonadati</taxon>
        <taxon>Pseudomonadota</taxon>
        <taxon>Gammaproteobacteria</taxon>
        <taxon>Alteromonadales</taxon>
        <taxon>Alteromonadaceae</taxon>
        <taxon>Alteromonas/Salinimonas group</taxon>
        <taxon>Alteromonas</taxon>
    </lineage>
</organism>
<gene>
    <name evidence="1" type="ORF">EP13_04310</name>
</gene>